<name>A0A9N9J8L9_9GLOM</name>
<reference evidence="1" key="1">
    <citation type="submission" date="2021-06" db="EMBL/GenBank/DDBJ databases">
        <authorList>
            <person name="Kallberg Y."/>
            <person name="Tangrot J."/>
            <person name="Rosling A."/>
        </authorList>
    </citation>
    <scope>NUCLEOTIDE SEQUENCE</scope>
    <source>
        <strain evidence="1">CL551</strain>
    </source>
</reference>
<protein>
    <submittedName>
        <fullName evidence="1">3462_t:CDS:1</fullName>
    </submittedName>
</protein>
<organism evidence="1 2">
    <name type="scientific">Acaulospora morrowiae</name>
    <dbReference type="NCBI Taxonomy" id="94023"/>
    <lineage>
        <taxon>Eukaryota</taxon>
        <taxon>Fungi</taxon>
        <taxon>Fungi incertae sedis</taxon>
        <taxon>Mucoromycota</taxon>
        <taxon>Glomeromycotina</taxon>
        <taxon>Glomeromycetes</taxon>
        <taxon>Diversisporales</taxon>
        <taxon>Acaulosporaceae</taxon>
        <taxon>Acaulospora</taxon>
    </lineage>
</organism>
<dbReference type="AlphaFoldDB" id="A0A9N9J8L9"/>
<accession>A0A9N9J8L9</accession>
<gene>
    <name evidence="1" type="ORF">AMORRO_LOCUS16471</name>
</gene>
<evidence type="ECO:0000313" key="2">
    <source>
        <dbReference type="Proteomes" id="UP000789342"/>
    </source>
</evidence>
<evidence type="ECO:0000313" key="1">
    <source>
        <dbReference type="EMBL" id="CAG8769141.1"/>
    </source>
</evidence>
<dbReference type="EMBL" id="CAJVPV010045425">
    <property type="protein sequence ID" value="CAG8769141.1"/>
    <property type="molecule type" value="Genomic_DNA"/>
</dbReference>
<sequence>MNHYAQDYQLKKTETKAKVIVIEEQITSPDAKFIHIEENREQLLRFNGKIDRHPTWILLNIDGRKKEVFTEDQELELD</sequence>
<proteinExistence type="predicted"/>
<comment type="caution">
    <text evidence="1">The sequence shown here is derived from an EMBL/GenBank/DDBJ whole genome shotgun (WGS) entry which is preliminary data.</text>
</comment>
<keyword evidence="2" id="KW-1185">Reference proteome</keyword>
<dbReference type="Proteomes" id="UP000789342">
    <property type="component" value="Unassembled WGS sequence"/>
</dbReference>